<accession>A0ACC1BY61</accession>
<protein>
    <submittedName>
        <fullName evidence="1">Uncharacterized protein</fullName>
    </submittedName>
</protein>
<dbReference type="EMBL" id="CM047898">
    <property type="protein sequence ID" value="KAJ0104797.1"/>
    <property type="molecule type" value="Genomic_DNA"/>
</dbReference>
<evidence type="ECO:0000313" key="2">
    <source>
        <dbReference type="Proteomes" id="UP001164250"/>
    </source>
</evidence>
<gene>
    <name evidence="1" type="ORF">Patl1_18015</name>
</gene>
<organism evidence="1 2">
    <name type="scientific">Pistacia atlantica</name>
    <dbReference type="NCBI Taxonomy" id="434234"/>
    <lineage>
        <taxon>Eukaryota</taxon>
        <taxon>Viridiplantae</taxon>
        <taxon>Streptophyta</taxon>
        <taxon>Embryophyta</taxon>
        <taxon>Tracheophyta</taxon>
        <taxon>Spermatophyta</taxon>
        <taxon>Magnoliopsida</taxon>
        <taxon>eudicotyledons</taxon>
        <taxon>Gunneridae</taxon>
        <taxon>Pentapetalae</taxon>
        <taxon>rosids</taxon>
        <taxon>malvids</taxon>
        <taxon>Sapindales</taxon>
        <taxon>Anacardiaceae</taxon>
        <taxon>Pistacia</taxon>
    </lineage>
</organism>
<dbReference type="Proteomes" id="UP001164250">
    <property type="component" value="Chromosome 2"/>
</dbReference>
<reference evidence="2" key="1">
    <citation type="journal article" date="2023" name="G3 (Bethesda)">
        <title>Genome assembly and association tests identify interacting loci associated with vigor, precocity, and sex in interspecific pistachio rootstocks.</title>
        <authorList>
            <person name="Palmer W."/>
            <person name="Jacygrad E."/>
            <person name="Sagayaradj S."/>
            <person name="Cavanaugh K."/>
            <person name="Han R."/>
            <person name="Bertier L."/>
            <person name="Beede B."/>
            <person name="Kafkas S."/>
            <person name="Golino D."/>
            <person name="Preece J."/>
            <person name="Michelmore R."/>
        </authorList>
    </citation>
    <scope>NUCLEOTIDE SEQUENCE [LARGE SCALE GENOMIC DNA]</scope>
</reference>
<sequence length="182" mass="20605">MKKKVSDQSSSSKLDRKTIERNRRHHMKTLCFKLASVIPSQQIRTSKDIISQGDQLDQAATYIKQLRDRIEKLKETKEAATESVKTSNSNIMDTVNFGLRLPLVDLRECGPSIEVVLISGLQKNFMLYEAISILEDEGAEVVSASFSTLGDKLFHTIHAQVRISRVGVETSRVCQRLHELIY</sequence>
<name>A0ACC1BY61_9ROSI</name>
<proteinExistence type="predicted"/>
<comment type="caution">
    <text evidence="1">The sequence shown here is derived from an EMBL/GenBank/DDBJ whole genome shotgun (WGS) entry which is preliminary data.</text>
</comment>
<keyword evidence="2" id="KW-1185">Reference proteome</keyword>
<evidence type="ECO:0000313" key="1">
    <source>
        <dbReference type="EMBL" id="KAJ0104797.1"/>
    </source>
</evidence>